<dbReference type="GO" id="GO:0046677">
    <property type="term" value="P:response to antibiotic"/>
    <property type="evidence" value="ECO:0007669"/>
    <property type="project" value="UniProtKB-KW"/>
</dbReference>
<keyword evidence="3" id="KW-1185">Reference proteome</keyword>
<dbReference type="RefSeq" id="WP_197909584.1">
    <property type="nucleotide sequence ID" value="NZ_LR593886.1"/>
</dbReference>
<gene>
    <name evidence="2" type="ORF">SOIL9_24130</name>
</gene>
<dbReference type="Proteomes" id="UP000464178">
    <property type="component" value="Chromosome"/>
</dbReference>
<reference evidence="2 3" key="1">
    <citation type="submission" date="2019-05" db="EMBL/GenBank/DDBJ databases">
        <authorList>
            <consortium name="Science for Life Laboratories"/>
        </authorList>
    </citation>
    <scope>NUCLEOTIDE SEQUENCE [LARGE SCALE GENOMIC DNA]</scope>
    <source>
        <strain evidence="2">Soil9</strain>
    </source>
</reference>
<keyword evidence="1" id="KW-0046">Antibiotic resistance</keyword>
<dbReference type="InterPro" id="IPR000335">
    <property type="entry name" value="Bleomycin-R"/>
</dbReference>
<dbReference type="InterPro" id="IPR029068">
    <property type="entry name" value="Glyas_Bleomycin-R_OHBP_Dase"/>
</dbReference>
<proteinExistence type="predicted"/>
<evidence type="ECO:0000256" key="1">
    <source>
        <dbReference type="ARBA" id="ARBA00023251"/>
    </source>
</evidence>
<dbReference type="Gene3D" id="3.10.180.10">
    <property type="entry name" value="2,3-Dihydroxybiphenyl 1,2-Dioxygenase, domain 1"/>
    <property type="match status" value="1"/>
</dbReference>
<dbReference type="KEGG" id="gms:SOIL9_24130"/>
<dbReference type="CDD" id="cd08349">
    <property type="entry name" value="BLMA_like"/>
    <property type="match status" value="1"/>
</dbReference>
<dbReference type="EMBL" id="LR593886">
    <property type="protein sequence ID" value="VTR95301.1"/>
    <property type="molecule type" value="Genomic_DNA"/>
</dbReference>
<accession>A0A6P2D1Y8</accession>
<name>A0A6P2D1Y8_9BACT</name>
<evidence type="ECO:0000313" key="2">
    <source>
        <dbReference type="EMBL" id="VTR95301.1"/>
    </source>
</evidence>
<evidence type="ECO:0000313" key="3">
    <source>
        <dbReference type="Proteomes" id="UP000464178"/>
    </source>
</evidence>
<evidence type="ECO:0008006" key="4">
    <source>
        <dbReference type="Google" id="ProtNLM"/>
    </source>
</evidence>
<protein>
    <recommendedName>
        <fullName evidence="4">VOC domain-containing protein</fullName>
    </recommendedName>
</protein>
<dbReference type="AlphaFoldDB" id="A0A6P2D1Y8"/>
<dbReference type="SUPFAM" id="SSF54593">
    <property type="entry name" value="Glyoxalase/Bleomycin resistance protein/Dihydroxybiphenyl dioxygenase"/>
    <property type="match status" value="1"/>
</dbReference>
<sequence length="234" mass="25916">MTDATTIPCLPCVSMAESLDFYRALGFEVTYQQKSPNEYAVVRQGRCEIHLFGLKGLKPENGYSTCCVIVSEVEPLHKSFSDALRQKYEKLPVAGFPRITRFKTGQTRFTVTDPNGNSVIFVKRGVHEGGTPSTSNATGLPKAIETAAKLRDESGDDESAAKVLDVALDRYRDSPALERWRPAPNSRSFSASRSAFALCARNSDNFRSPTRIVKTTVTSSRPPNRWKAISNNEF</sequence>
<organism evidence="2 3">
    <name type="scientific">Gemmata massiliana</name>
    <dbReference type="NCBI Taxonomy" id="1210884"/>
    <lineage>
        <taxon>Bacteria</taxon>
        <taxon>Pseudomonadati</taxon>
        <taxon>Planctomycetota</taxon>
        <taxon>Planctomycetia</taxon>
        <taxon>Gemmatales</taxon>
        <taxon>Gemmataceae</taxon>
        <taxon>Gemmata</taxon>
    </lineage>
</organism>